<protein>
    <submittedName>
        <fullName evidence="2">Nucleoside-diphosphate-sugar epimerase</fullName>
    </submittedName>
</protein>
<dbReference type="OrthoDB" id="4392084at2"/>
<dbReference type="PANTHER" id="PTHR32487:SF0">
    <property type="entry name" value="3-OXO-DELTA(4,5)-STEROID 5-BETA-REDUCTASE"/>
    <property type="match status" value="1"/>
</dbReference>
<dbReference type="InterPro" id="IPR055222">
    <property type="entry name" value="PRISE-like_Rossmann-fold"/>
</dbReference>
<sequence>MSDSRKVALVVGASGIVGRAALAHFAAAQDWQVLAAARRPPADSANVRALSLDLLDAEDCRCRLAEHPEITHVFFTAHLKAASAAEEVGPNLEMLRNLVDALEAEVPGFQHINLMHGQKWYGNHLGTYRTPAKEDDSRHMPPNFYYDQQDFIVARQRGANWTWSSLRPQAPLVFSLGSPMNQLLVLAIYGSICKELGLPLHFPGSRGCYEALYQITDPQLLARSMEWVATQPQCANQAYNITNGDLFRWKNLWPRLAQFFGVEPGEVQTLSLERQMADKGPLWERIVHRHGLAEHPIDKLVDWRWGDFIFNSAYDNVSSTVKLRRSGFHDCRDSEECYLEALEQLRRERIIP</sequence>
<dbReference type="PANTHER" id="PTHR32487">
    <property type="entry name" value="3-OXO-DELTA(4,5)-STEROID 5-BETA-REDUCTASE"/>
    <property type="match status" value="1"/>
</dbReference>
<dbReference type="AlphaFoldDB" id="A0A1G9LM92"/>
<feature type="domain" description="PRISE-like Rossmann-fold" evidence="1">
    <location>
        <begin position="59"/>
        <end position="299"/>
    </location>
</feature>
<accession>A0A1G9LM92</accession>
<keyword evidence="3" id="KW-1185">Reference proteome</keyword>
<evidence type="ECO:0000259" key="1">
    <source>
        <dbReference type="Pfam" id="PF22917"/>
    </source>
</evidence>
<name>A0A1G9LM92_9GAMM</name>
<dbReference type="Proteomes" id="UP000198654">
    <property type="component" value="Unassembled WGS sequence"/>
</dbReference>
<dbReference type="EMBL" id="FNGI01000005">
    <property type="protein sequence ID" value="SDL62964.1"/>
    <property type="molecule type" value="Genomic_DNA"/>
</dbReference>
<dbReference type="SUPFAM" id="SSF51735">
    <property type="entry name" value="NAD(P)-binding Rossmann-fold domains"/>
    <property type="match status" value="1"/>
</dbReference>
<dbReference type="Pfam" id="PF22917">
    <property type="entry name" value="PRISE"/>
    <property type="match status" value="1"/>
</dbReference>
<reference evidence="2 3" key="1">
    <citation type="submission" date="2016-10" db="EMBL/GenBank/DDBJ databases">
        <authorList>
            <person name="de Groot N.N."/>
        </authorList>
    </citation>
    <scope>NUCLEOTIDE SEQUENCE [LARGE SCALE GENOMIC DNA]</scope>
    <source>
        <strain evidence="2 3">DSM 14789</strain>
    </source>
</reference>
<organism evidence="2 3">
    <name type="scientific">Modicisalibacter muralis</name>
    <dbReference type="NCBI Taxonomy" id="119000"/>
    <lineage>
        <taxon>Bacteria</taxon>
        <taxon>Pseudomonadati</taxon>
        <taxon>Pseudomonadota</taxon>
        <taxon>Gammaproteobacteria</taxon>
        <taxon>Oceanospirillales</taxon>
        <taxon>Halomonadaceae</taxon>
        <taxon>Modicisalibacter</taxon>
    </lineage>
</organism>
<proteinExistence type="predicted"/>
<dbReference type="CDD" id="cd08948">
    <property type="entry name" value="5beta-POR_like_SDR_a"/>
    <property type="match status" value="1"/>
</dbReference>
<gene>
    <name evidence="2" type="ORF">SAMN05661010_02153</name>
</gene>
<dbReference type="InterPro" id="IPR036291">
    <property type="entry name" value="NAD(P)-bd_dom_sf"/>
</dbReference>
<dbReference type="RefSeq" id="WP_089728382.1">
    <property type="nucleotide sequence ID" value="NZ_FNGI01000005.1"/>
</dbReference>
<dbReference type="STRING" id="119000.SAMN05661010_02153"/>
<evidence type="ECO:0000313" key="2">
    <source>
        <dbReference type="EMBL" id="SDL62964.1"/>
    </source>
</evidence>
<dbReference type="Gene3D" id="3.40.50.720">
    <property type="entry name" value="NAD(P)-binding Rossmann-like Domain"/>
    <property type="match status" value="1"/>
</dbReference>
<evidence type="ECO:0000313" key="3">
    <source>
        <dbReference type="Proteomes" id="UP000198654"/>
    </source>
</evidence>